<evidence type="ECO:0000313" key="2">
    <source>
        <dbReference type="EMBL" id="KIM74130.1"/>
    </source>
</evidence>
<dbReference type="STRING" id="765440.A0A0C3ENJ0"/>
<feature type="region of interest" description="Disordered" evidence="1">
    <location>
        <begin position="411"/>
        <end position="528"/>
    </location>
</feature>
<evidence type="ECO:0000256" key="1">
    <source>
        <dbReference type="SAM" id="MobiDB-lite"/>
    </source>
</evidence>
<dbReference type="AlphaFoldDB" id="A0A0C3ENJ0"/>
<feature type="compositionally biased region" description="Low complexity" evidence="1">
    <location>
        <begin position="420"/>
        <end position="432"/>
    </location>
</feature>
<dbReference type="Proteomes" id="UP000054166">
    <property type="component" value="Unassembled WGS sequence"/>
</dbReference>
<dbReference type="InParanoid" id="A0A0C3ENJ0"/>
<dbReference type="GO" id="GO:0003676">
    <property type="term" value="F:nucleic acid binding"/>
    <property type="evidence" value="ECO:0007669"/>
    <property type="project" value="InterPro"/>
</dbReference>
<dbReference type="InterPro" id="IPR035979">
    <property type="entry name" value="RBD_domain_sf"/>
</dbReference>
<dbReference type="InterPro" id="IPR012677">
    <property type="entry name" value="Nucleotide-bd_a/b_plait_sf"/>
</dbReference>
<name>A0A0C3ENJ0_PILCF</name>
<dbReference type="OrthoDB" id="271725at2759"/>
<sequence length="616" mass="68120">MHKIPGTPYAPPSSSGSASPLGAMRSGGSFGNCADLENGGAGAADDDDTFKARMEKLSDKSSTNLLPLSIDEPTLTALVSPFTIKSSRFFQTKLSDPPRIIAFVRLETREAAEEIIERLHGRMVRGWNEPGCRISVRFADSAEQREMRRTERTTREEEPSPKRLTIAQAALLNLRGQDLQQQLQPLVLDSLHHRPALPIPNSDDFKVKPHLANRYYPNHADAHALSSNSVSHSPDSHAQPHDLHANFIPDMATILESMRAGQVLSDGYSGVHAHHARARAVALAAYRAQAPSRVPMAMSVQAQTQTRSGFTLAEERILQAHETGHHPYQQQQQQQTHLAGDTAPRAFSRPRAVNTVRQGPYAQPPFPPRISPGFSPIAPTSMMSEDEFHASAQGRHHLSSYQRPHHYQIDMADGNTIEGPSDFSPSSPSDFPYSNNNQQHNEPISSDQNSRSQASQAHVRSITLPSSPFNQRPYRSRQHYSSSSFPPSSSDNLSRVRSNNYINTGNHNINQEHSSNNSTNQNHIPRHNDDHIINSNNYDSTHFHATLQTIHDDSESPLVSPSLTYSSRTPSTLSPATPFFGSFAHAQENFKGHVQENFEGFGSGPQGEKQARMDSR</sequence>
<feature type="region of interest" description="Disordered" evidence="1">
    <location>
        <begin position="1"/>
        <end position="24"/>
    </location>
</feature>
<organism evidence="2 3">
    <name type="scientific">Piloderma croceum (strain F 1598)</name>
    <dbReference type="NCBI Taxonomy" id="765440"/>
    <lineage>
        <taxon>Eukaryota</taxon>
        <taxon>Fungi</taxon>
        <taxon>Dikarya</taxon>
        <taxon>Basidiomycota</taxon>
        <taxon>Agaricomycotina</taxon>
        <taxon>Agaricomycetes</taxon>
        <taxon>Agaricomycetidae</taxon>
        <taxon>Atheliales</taxon>
        <taxon>Atheliaceae</taxon>
        <taxon>Piloderma</taxon>
    </lineage>
</organism>
<accession>A0A0C3ENJ0</accession>
<feature type="region of interest" description="Disordered" evidence="1">
    <location>
        <begin position="596"/>
        <end position="616"/>
    </location>
</feature>
<gene>
    <name evidence="2" type="ORF">PILCRDRAFT_14684</name>
</gene>
<reference evidence="3" key="2">
    <citation type="submission" date="2015-01" db="EMBL/GenBank/DDBJ databases">
        <title>Evolutionary Origins and Diversification of the Mycorrhizal Mutualists.</title>
        <authorList>
            <consortium name="DOE Joint Genome Institute"/>
            <consortium name="Mycorrhizal Genomics Consortium"/>
            <person name="Kohler A."/>
            <person name="Kuo A."/>
            <person name="Nagy L.G."/>
            <person name="Floudas D."/>
            <person name="Copeland A."/>
            <person name="Barry K.W."/>
            <person name="Cichocki N."/>
            <person name="Veneault-Fourrey C."/>
            <person name="LaButti K."/>
            <person name="Lindquist E.A."/>
            <person name="Lipzen A."/>
            <person name="Lundell T."/>
            <person name="Morin E."/>
            <person name="Murat C."/>
            <person name="Riley R."/>
            <person name="Ohm R."/>
            <person name="Sun H."/>
            <person name="Tunlid A."/>
            <person name="Henrissat B."/>
            <person name="Grigoriev I.V."/>
            <person name="Hibbett D.S."/>
            <person name="Martin F."/>
        </authorList>
    </citation>
    <scope>NUCLEOTIDE SEQUENCE [LARGE SCALE GENOMIC DNA]</scope>
    <source>
        <strain evidence="3">F 1598</strain>
    </source>
</reference>
<feature type="compositionally biased region" description="Low complexity" evidence="1">
    <location>
        <begin position="12"/>
        <end position="23"/>
    </location>
</feature>
<evidence type="ECO:0008006" key="4">
    <source>
        <dbReference type="Google" id="ProtNLM"/>
    </source>
</evidence>
<feature type="compositionally biased region" description="Low complexity" evidence="1">
    <location>
        <begin position="479"/>
        <end position="490"/>
    </location>
</feature>
<feature type="compositionally biased region" description="Low complexity" evidence="1">
    <location>
        <begin position="499"/>
        <end position="509"/>
    </location>
</feature>
<feature type="compositionally biased region" description="Polar residues" evidence="1">
    <location>
        <begin position="433"/>
        <end position="470"/>
    </location>
</feature>
<feature type="compositionally biased region" description="Polar residues" evidence="1">
    <location>
        <begin position="511"/>
        <end position="523"/>
    </location>
</feature>
<dbReference type="SUPFAM" id="SSF54928">
    <property type="entry name" value="RNA-binding domain, RBD"/>
    <property type="match status" value="1"/>
</dbReference>
<evidence type="ECO:0000313" key="3">
    <source>
        <dbReference type="Proteomes" id="UP000054166"/>
    </source>
</evidence>
<proteinExistence type="predicted"/>
<dbReference type="Gene3D" id="3.30.70.330">
    <property type="match status" value="1"/>
</dbReference>
<dbReference type="HOGENOM" id="CLU_443522_0_0_1"/>
<dbReference type="EMBL" id="KN833066">
    <property type="protein sequence ID" value="KIM74130.1"/>
    <property type="molecule type" value="Genomic_DNA"/>
</dbReference>
<protein>
    <recommendedName>
        <fullName evidence="4">RRM domain-containing protein</fullName>
    </recommendedName>
</protein>
<keyword evidence="3" id="KW-1185">Reference proteome</keyword>
<reference evidence="2 3" key="1">
    <citation type="submission" date="2014-04" db="EMBL/GenBank/DDBJ databases">
        <authorList>
            <consortium name="DOE Joint Genome Institute"/>
            <person name="Kuo A."/>
            <person name="Tarkka M."/>
            <person name="Buscot F."/>
            <person name="Kohler A."/>
            <person name="Nagy L.G."/>
            <person name="Floudas D."/>
            <person name="Copeland A."/>
            <person name="Barry K.W."/>
            <person name="Cichocki N."/>
            <person name="Veneault-Fourrey C."/>
            <person name="LaButti K."/>
            <person name="Lindquist E.A."/>
            <person name="Lipzen A."/>
            <person name="Lundell T."/>
            <person name="Morin E."/>
            <person name="Murat C."/>
            <person name="Sun H."/>
            <person name="Tunlid A."/>
            <person name="Henrissat B."/>
            <person name="Grigoriev I.V."/>
            <person name="Hibbett D.S."/>
            <person name="Martin F."/>
            <person name="Nordberg H.P."/>
            <person name="Cantor M.N."/>
            <person name="Hua S.X."/>
        </authorList>
    </citation>
    <scope>NUCLEOTIDE SEQUENCE [LARGE SCALE GENOMIC DNA]</scope>
    <source>
        <strain evidence="2 3">F 1598</strain>
    </source>
</reference>